<dbReference type="Proteomes" id="UP001143372">
    <property type="component" value="Unassembled WGS sequence"/>
</dbReference>
<gene>
    <name evidence="3" type="ORF">GCM10008179_06190</name>
</gene>
<dbReference type="EMBL" id="BSFI01000002">
    <property type="protein sequence ID" value="GLK66981.1"/>
    <property type="molecule type" value="Genomic_DNA"/>
</dbReference>
<name>A0A9W6IZF6_9HYPH</name>
<reference evidence="3" key="2">
    <citation type="submission" date="2023-01" db="EMBL/GenBank/DDBJ databases">
        <authorList>
            <person name="Sun Q."/>
            <person name="Evtushenko L."/>
        </authorList>
    </citation>
    <scope>NUCLEOTIDE SEQUENCE</scope>
    <source>
        <strain evidence="3">VKM B-2347</strain>
    </source>
</reference>
<keyword evidence="4" id="KW-1185">Reference proteome</keyword>
<keyword evidence="1" id="KW-0813">Transport</keyword>
<protein>
    <recommendedName>
        <fullName evidence="2">Electron transfer flavoprotein alpha/beta-subunit N-terminal domain-containing protein</fullName>
    </recommendedName>
</protein>
<dbReference type="Pfam" id="PF01012">
    <property type="entry name" value="ETF"/>
    <property type="match status" value="1"/>
</dbReference>
<dbReference type="SUPFAM" id="SSF52402">
    <property type="entry name" value="Adenine nucleotide alpha hydrolases-like"/>
    <property type="match status" value="1"/>
</dbReference>
<feature type="domain" description="Electron transfer flavoprotein alpha/beta-subunit N-terminal" evidence="2">
    <location>
        <begin position="25"/>
        <end position="164"/>
    </location>
</feature>
<reference evidence="3" key="1">
    <citation type="journal article" date="2014" name="Int. J. Syst. Evol. Microbiol.">
        <title>Complete genome sequence of Corynebacterium casei LMG S-19264T (=DSM 44701T), isolated from a smear-ripened cheese.</title>
        <authorList>
            <consortium name="US DOE Joint Genome Institute (JGI-PGF)"/>
            <person name="Walter F."/>
            <person name="Albersmeier A."/>
            <person name="Kalinowski J."/>
            <person name="Ruckert C."/>
        </authorList>
    </citation>
    <scope>NUCLEOTIDE SEQUENCE</scope>
    <source>
        <strain evidence="3">VKM B-2347</strain>
    </source>
</reference>
<dbReference type="AlphaFoldDB" id="A0A9W6IZF6"/>
<evidence type="ECO:0000256" key="1">
    <source>
        <dbReference type="ARBA" id="ARBA00022982"/>
    </source>
</evidence>
<dbReference type="RefSeq" id="WP_271167237.1">
    <property type="nucleotide sequence ID" value="NZ_BSFI01000002.1"/>
</dbReference>
<evidence type="ECO:0000313" key="3">
    <source>
        <dbReference type="EMBL" id="GLK66981.1"/>
    </source>
</evidence>
<dbReference type="InterPro" id="IPR014729">
    <property type="entry name" value="Rossmann-like_a/b/a_fold"/>
</dbReference>
<organism evidence="3 4">
    <name type="scientific">Hansschlegelia plantiphila</name>
    <dbReference type="NCBI Taxonomy" id="374655"/>
    <lineage>
        <taxon>Bacteria</taxon>
        <taxon>Pseudomonadati</taxon>
        <taxon>Pseudomonadota</taxon>
        <taxon>Alphaproteobacteria</taxon>
        <taxon>Hyphomicrobiales</taxon>
        <taxon>Methylopilaceae</taxon>
        <taxon>Hansschlegelia</taxon>
    </lineage>
</organism>
<keyword evidence="1" id="KW-0249">Electron transport</keyword>
<sequence>MKIVVLLSAGAHPVSSAPVLPRLEAQALRLALALGETTGLHAGPSAAPAADALGHGLGLLTHLATREGDDPIPALVAALKAETPDLVLAGRRGQGGEETGLAPYAVAAALGVTIVADAVALAPGAAPGSLVVEQALPKGARRRLVVRLPALVTVHPGAPAPGAYAYGVARRGRVDTIWGVAGSAAEPNPIAVEERPYRPRPKLMRSAPGTGSAAERLAAATGGMASSGANVLVQPTPDEAARAILEHLRRIGVLAPAVANKPAA</sequence>
<dbReference type="Gene3D" id="3.40.50.620">
    <property type="entry name" value="HUPs"/>
    <property type="match status" value="1"/>
</dbReference>
<dbReference type="InterPro" id="IPR014730">
    <property type="entry name" value="ETF_a/b_N"/>
</dbReference>
<proteinExistence type="predicted"/>
<evidence type="ECO:0000313" key="4">
    <source>
        <dbReference type="Proteomes" id="UP001143372"/>
    </source>
</evidence>
<comment type="caution">
    <text evidence="3">The sequence shown here is derived from an EMBL/GenBank/DDBJ whole genome shotgun (WGS) entry which is preliminary data.</text>
</comment>
<evidence type="ECO:0000259" key="2">
    <source>
        <dbReference type="Pfam" id="PF01012"/>
    </source>
</evidence>
<accession>A0A9W6IZF6</accession>